<dbReference type="EMBL" id="JANFFA010000002">
    <property type="protein sequence ID" value="MDQ2093973.1"/>
    <property type="molecule type" value="Genomic_DNA"/>
</dbReference>
<accession>A0AAJ1UA09</accession>
<sequence length="203" mass="22577">MSISHRLMDFGDSRTRESGFSFSEVKLEEVKLEAFERGYKAGWDDANRASADAQGKVSTDLAGNLQELSFTYHEAHAQMLRSLEPFLGQIVASLLPEIAQKALVPKIVEELKALGSDLGAIEAEIVVAPRNSRIVREMLGEAVTFPVRVVEEPSLAEGQAFLRFGESEREINQDNVLAKVVRAVDAFFHEFHQMIEKETRNAG</sequence>
<keyword evidence="2" id="KW-1185">Reference proteome</keyword>
<protein>
    <submittedName>
        <fullName evidence="1">Uncharacterized protein</fullName>
    </submittedName>
</protein>
<reference evidence="1" key="1">
    <citation type="submission" date="2022-07" db="EMBL/GenBank/DDBJ databases">
        <authorList>
            <person name="Otstavnykh N."/>
            <person name="Isaeva M."/>
            <person name="Bystritskaya E."/>
        </authorList>
    </citation>
    <scope>NUCLEOTIDE SEQUENCE</scope>
    <source>
        <strain evidence="1">10Alg 79</strain>
    </source>
</reference>
<evidence type="ECO:0000313" key="2">
    <source>
        <dbReference type="Proteomes" id="UP001227162"/>
    </source>
</evidence>
<dbReference type="AlphaFoldDB" id="A0AAJ1UA09"/>
<dbReference type="Proteomes" id="UP001227162">
    <property type="component" value="Unassembled WGS sequence"/>
</dbReference>
<organism evidence="1 2">
    <name type="scientific">Rhodalgimonas zhirmunskyi</name>
    <dbReference type="NCBI Taxonomy" id="2964767"/>
    <lineage>
        <taxon>Bacteria</taxon>
        <taxon>Pseudomonadati</taxon>
        <taxon>Pseudomonadota</taxon>
        <taxon>Alphaproteobacteria</taxon>
        <taxon>Rhodobacterales</taxon>
        <taxon>Roseobacteraceae</taxon>
        <taxon>Rhodalgimonas</taxon>
    </lineage>
</organism>
<dbReference type="RefSeq" id="WP_317625598.1">
    <property type="nucleotide sequence ID" value="NZ_JANFFA010000002.1"/>
</dbReference>
<gene>
    <name evidence="1" type="ORF">NOI20_07620</name>
</gene>
<comment type="caution">
    <text evidence="1">The sequence shown here is derived from an EMBL/GenBank/DDBJ whole genome shotgun (WGS) entry which is preliminary data.</text>
</comment>
<reference evidence="1" key="2">
    <citation type="submission" date="2023-04" db="EMBL/GenBank/DDBJ databases">
        <title>'Rhodoalgimonas zhirmunskyi' gen. nov., isolated from a red alga.</title>
        <authorList>
            <person name="Nedashkovskaya O.I."/>
            <person name="Otstavnykh N.Y."/>
            <person name="Bystritskaya E.P."/>
            <person name="Balabanova L.A."/>
            <person name="Isaeva M.P."/>
        </authorList>
    </citation>
    <scope>NUCLEOTIDE SEQUENCE</scope>
    <source>
        <strain evidence="1">10Alg 79</strain>
    </source>
</reference>
<name>A0AAJ1UA09_9RHOB</name>
<proteinExistence type="predicted"/>
<evidence type="ECO:0000313" key="1">
    <source>
        <dbReference type="EMBL" id="MDQ2093973.1"/>
    </source>
</evidence>